<evidence type="ECO:0000313" key="4">
    <source>
        <dbReference type="EMBL" id="PKS13270.1"/>
    </source>
</evidence>
<reference evidence="4 5" key="1">
    <citation type="journal article" date="2017" name="G3 (Bethesda)">
        <title>First Draft Genome Sequence of the Pathogenic Fungus Lomentospora prolificans (Formerly Scedosporium prolificans).</title>
        <authorList>
            <person name="Luo R."/>
            <person name="Zimin A."/>
            <person name="Workman R."/>
            <person name="Fan Y."/>
            <person name="Pertea G."/>
            <person name="Grossman N."/>
            <person name="Wear M.P."/>
            <person name="Jia B."/>
            <person name="Miller H."/>
            <person name="Casadevall A."/>
            <person name="Timp W."/>
            <person name="Zhang S.X."/>
            <person name="Salzberg S.L."/>
        </authorList>
    </citation>
    <scope>NUCLEOTIDE SEQUENCE [LARGE SCALE GENOMIC DNA]</scope>
    <source>
        <strain evidence="4 5">JHH-5317</strain>
    </source>
</reference>
<sequence length="456" mass="50712">MLREWISKIYLKSTIPSSARALGKTSPSIPNGTSPPQNQLHISSDSETSHANPKKRNELQDLTEARPDSFIRYQYPKLLDENRAAVAKLVNAPLETIAFVTNATVGVNTVFRNLKWNSDGKDVVINFSTIYGACGKVIDYMTDFYDGLVSSKEIPLTYPVEDDAIIQKFRDAVKEIEADGKRPRIVVMDVVSSLPGVRFPWEKLVPVCRELGVLSMVDGAQGIGMVSLDLSAVDPDFFVSNCHKWLHVPRGSAVFYVPVRNQHLIATTLATSHGYVPRKANRMNPLPPSSKSPYVTNFEFVGTMDNSPYLCMVDAIAWRQDVLGGEEKVLAYLWDLNKTGSKLIAERLGTQVLDNSTGTLTNCSMANVALPIWVGQPGPKAKDTDTVLTAEESAKSFQWILNTLMHDYNTFLALFIHDGRYYARVSAQVYLDLDDYEYGAKALQDVCARVAKKEFL</sequence>
<dbReference type="Proteomes" id="UP000233524">
    <property type="component" value="Unassembled WGS sequence"/>
</dbReference>
<dbReference type="InParanoid" id="A0A2N3NLF4"/>
<feature type="compositionally biased region" description="Polar residues" evidence="2">
    <location>
        <begin position="25"/>
        <end position="51"/>
    </location>
</feature>
<keyword evidence="5" id="KW-1185">Reference proteome</keyword>
<evidence type="ECO:0000256" key="2">
    <source>
        <dbReference type="SAM" id="MobiDB-lite"/>
    </source>
</evidence>
<organism evidence="4 5">
    <name type="scientific">Lomentospora prolificans</name>
    <dbReference type="NCBI Taxonomy" id="41688"/>
    <lineage>
        <taxon>Eukaryota</taxon>
        <taxon>Fungi</taxon>
        <taxon>Dikarya</taxon>
        <taxon>Ascomycota</taxon>
        <taxon>Pezizomycotina</taxon>
        <taxon>Sordariomycetes</taxon>
        <taxon>Hypocreomycetidae</taxon>
        <taxon>Microascales</taxon>
        <taxon>Microascaceae</taxon>
        <taxon>Lomentospora</taxon>
    </lineage>
</organism>
<feature type="region of interest" description="Disordered" evidence="2">
    <location>
        <begin position="20"/>
        <end position="61"/>
    </location>
</feature>
<dbReference type="VEuPathDB" id="FungiDB:jhhlp_000041"/>
<evidence type="ECO:0000313" key="5">
    <source>
        <dbReference type="Proteomes" id="UP000233524"/>
    </source>
</evidence>
<accession>A0A2N3NLF4</accession>
<evidence type="ECO:0000259" key="3">
    <source>
        <dbReference type="Pfam" id="PF00266"/>
    </source>
</evidence>
<dbReference type="STRING" id="41688.A0A2N3NLF4"/>
<dbReference type="PANTHER" id="PTHR43092:SF2">
    <property type="entry name" value="HERCYNYLCYSTEINE SULFOXIDE LYASE"/>
    <property type="match status" value="1"/>
</dbReference>
<dbReference type="Gene3D" id="3.40.640.10">
    <property type="entry name" value="Type I PLP-dependent aspartate aminotransferase-like (Major domain)"/>
    <property type="match status" value="1"/>
</dbReference>
<dbReference type="PANTHER" id="PTHR43092">
    <property type="entry name" value="L-CYSTEINE DESULFHYDRASE"/>
    <property type="match status" value="1"/>
</dbReference>
<dbReference type="OrthoDB" id="5978656at2759"/>
<feature type="domain" description="Aminotransferase class V" evidence="3">
    <location>
        <begin position="77"/>
        <end position="258"/>
    </location>
</feature>
<gene>
    <name evidence="4" type="ORF">jhhlp_000041</name>
</gene>
<dbReference type="InterPro" id="IPR015424">
    <property type="entry name" value="PyrdxlP-dep_Trfase"/>
</dbReference>
<dbReference type="Pfam" id="PF00266">
    <property type="entry name" value="Aminotran_5"/>
    <property type="match status" value="1"/>
</dbReference>
<dbReference type="InterPro" id="IPR000192">
    <property type="entry name" value="Aminotrans_V_dom"/>
</dbReference>
<dbReference type="InterPro" id="IPR015421">
    <property type="entry name" value="PyrdxlP-dep_Trfase_major"/>
</dbReference>
<evidence type="ECO:0000256" key="1">
    <source>
        <dbReference type="ARBA" id="ARBA00022898"/>
    </source>
</evidence>
<dbReference type="AlphaFoldDB" id="A0A2N3NLF4"/>
<dbReference type="SUPFAM" id="SSF53383">
    <property type="entry name" value="PLP-dependent transferases"/>
    <property type="match status" value="1"/>
</dbReference>
<comment type="caution">
    <text evidence="4">The sequence shown here is derived from an EMBL/GenBank/DDBJ whole genome shotgun (WGS) entry which is preliminary data.</text>
</comment>
<dbReference type="EMBL" id="NLAX01000001">
    <property type="protein sequence ID" value="PKS13270.1"/>
    <property type="molecule type" value="Genomic_DNA"/>
</dbReference>
<name>A0A2N3NLF4_9PEZI</name>
<keyword evidence="1" id="KW-0663">Pyridoxal phosphate</keyword>
<proteinExistence type="predicted"/>
<protein>
    <recommendedName>
        <fullName evidence="3">Aminotransferase class V domain-containing protein</fullName>
    </recommendedName>
</protein>